<sequence length="300" mass="34633">MGGNYHEKFGYLSGPYTHENGPKLQISAYADPVCGILNENNKQCGVKLQNVPKLREHLINIHKANVKPGSSRPTRQEKEWADSVRRQLPTLNKTTNTKPRTILWIAMDDSRQGNIQETDDGSDGVAITSFATDFPLCSPWFKGARVRDLQDILSTRYVYHDSTKRVLHQGVVVMEALMHEHKMEVVYHTSWKNARNWLVRQGEREKTLVFLHYTMASDQRAFTKAYDTLGFECSRMYPLRSEFVWSEAKEYDIRVLDDLAKRKGAFRPKTCFHCLDPGRKMTCIMATPKESRTKIVFKRS</sequence>
<dbReference type="Proteomes" id="UP000240883">
    <property type="component" value="Unassembled WGS sequence"/>
</dbReference>
<proteinExistence type="predicted"/>
<organism evidence="1 2">
    <name type="scientific">Corynespora cassiicola Philippines</name>
    <dbReference type="NCBI Taxonomy" id="1448308"/>
    <lineage>
        <taxon>Eukaryota</taxon>
        <taxon>Fungi</taxon>
        <taxon>Dikarya</taxon>
        <taxon>Ascomycota</taxon>
        <taxon>Pezizomycotina</taxon>
        <taxon>Dothideomycetes</taxon>
        <taxon>Pleosporomycetidae</taxon>
        <taxon>Pleosporales</taxon>
        <taxon>Corynesporascaceae</taxon>
        <taxon>Corynespora</taxon>
    </lineage>
</organism>
<name>A0A2T2MZ97_CORCC</name>
<accession>A0A2T2MZ97</accession>
<dbReference type="AlphaFoldDB" id="A0A2T2MZ97"/>
<dbReference type="EMBL" id="KZ678313">
    <property type="protein sequence ID" value="PSN58547.1"/>
    <property type="molecule type" value="Genomic_DNA"/>
</dbReference>
<feature type="non-terminal residue" evidence="1">
    <location>
        <position position="300"/>
    </location>
</feature>
<evidence type="ECO:0000313" key="1">
    <source>
        <dbReference type="EMBL" id="PSN58547.1"/>
    </source>
</evidence>
<reference evidence="1 2" key="1">
    <citation type="journal article" date="2018" name="Front. Microbiol.">
        <title>Genome-Wide Analysis of Corynespora cassiicola Leaf Fall Disease Putative Effectors.</title>
        <authorList>
            <person name="Lopez D."/>
            <person name="Ribeiro S."/>
            <person name="Label P."/>
            <person name="Fumanal B."/>
            <person name="Venisse J.S."/>
            <person name="Kohler A."/>
            <person name="de Oliveira R.R."/>
            <person name="Labutti K."/>
            <person name="Lipzen A."/>
            <person name="Lail K."/>
            <person name="Bauer D."/>
            <person name="Ohm R.A."/>
            <person name="Barry K.W."/>
            <person name="Spatafora J."/>
            <person name="Grigoriev I.V."/>
            <person name="Martin F.M."/>
            <person name="Pujade-Renaud V."/>
        </authorList>
    </citation>
    <scope>NUCLEOTIDE SEQUENCE [LARGE SCALE GENOMIC DNA]</scope>
    <source>
        <strain evidence="1 2">Philippines</strain>
    </source>
</reference>
<keyword evidence="2" id="KW-1185">Reference proteome</keyword>
<evidence type="ECO:0000313" key="2">
    <source>
        <dbReference type="Proteomes" id="UP000240883"/>
    </source>
</evidence>
<protein>
    <submittedName>
        <fullName evidence="1">Uncharacterized protein</fullName>
    </submittedName>
</protein>
<gene>
    <name evidence="1" type="ORF">BS50DRAFT_158636</name>
</gene>